<name>A0A5N6PHJ4_9ASTR</name>
<protein>
    <submittedName>
        <fullName evidence="2">Uncharacterized protein</fullName>
    </submittedName>
</protein>
<dbReference type="Proteomes" id="UP000326396">
    <property type="component" value="Linkage Group LG12"/>
</dbReference>
<gene>
    <name evidence="2" type="ORF">E3N88_08101</name>
</gene>
<evidence type="ECO:0000313" key="2">
    <source>
        <dbReference type="EMBL" id="KAD6453396.1"/>
    </source>
</evidence>
<dbReference type="EMBL" id="SZYD01000004">
    <property type="protein sequence ID" value="KAD6453396.1"/>
    <property type="molecule type" value="Genomic_DNA"/>
</dbReference>
<feature type="region of interest" description="Disordered" evidence="1">
    <location>
        <begin position="95"/>
        <end position="114"/>
    </location>
</feature>
<reference evidence="2 3" key="1">
    <citation type="submission" date="2019-05" db="EMBL/GenBank/DDBJ databases">
        <title>Mikania micrantha, genome provides insights into the molecular mechanism of rapid growth.</title>
        <authorList>
            <person name="Liu B."/>
        </authorList>
    </citation>
    <scope>NUCLEOTIDE SEQUENCE [LARGE SCALE GENOMIC DNA]</scope>
    <source>
        <strain evidence="2">NLD-2019</strain>
        <tissue evidence="2">Leaf</tissue>
    </source>
</reference>
<dbReference type="AlphaFoldDB" id="A0A5N6PHJ4"/>
<organism evidence="2 3">
    <name type="scientific">Mikania micrantha</name>
    <name type="common">bitter vine</name>
    <dbReference type="NCBI Taxonomy" id="192012"/>
    <lineage>
        <taxon>Eukaryota</taxon>
        <taxon>Viridiplantae</taxon>
        <taxon>Streptophyta</taxon>
        <taxon>Embryophyta</taxon>
        <taxon>Tracheophyta</taxon>
        <taxon>Spermatophyta</taxon>
        <taxon>Magnoliopsida</taxon>
        <taxon>eudicotyledons</taxon>
        <taxon>Gunneridae</taxon>
        <taxon>Pentapetalae</taxon>
        <taxon>asterids</taxon>
        <taxon>campanulids</taxon>
        <taxon>Asterales</taxon>
        <taxon>Asteraceae</taxon>
        <taxon>Asteroideae</taxon>
        <taxon>Heliantheae alliance</taxon>
        <taxon>Eupatorieae</taxon>
        <taxon>Mikania</taxon>
    </lineage>
</organism>
<feature type="compositionally biased region" description="Basic and acidic residues" evidence="1">
    <location>
        <begin position="95"/>
        <end position="107"/>
    </location>
</feature>
<proteinExistence type="predicted"/>
<comment type="caution">
    <text evidence="2">The sequence shown here is derived from an EMBL/GenBank/DDBJ whole genome shotgun (WGS) entry which is preliminary data.</text>
</comment>
<accession>A0A5N6PHJ4</accession>
<evidence type="ECO:0000313" key="3">
    <source>
        <dbReference type="Proteomes" id="UP000326396"/>
    </source>
</evidence>
<sequence>MKSSKWGMGALAYCYTSFDPVTKTGFHFLNGHIQNSNFFPPNQCSLIQIVFFTMIICTFFKPPSSYNKNSANVLQEATSNKPSVVKLPLLTQVGKEQRRTSRTSRMEQRRKRGDGGGWRLLRGYLRMDAGAGVYGDSSSRVWRLEP</sequence>
<evidence type="ECO:0000256" key="1">
    <source>
        <dbReference type="SAM" id="MobiDB-lite"/>
    </source>
</evidence>
<keyword evidence="3" id="KW-1185">Reference proteome</keyword>